<organism evidence="6 7">
    <name type="scientific">Vagococcus salmoninarum</name>
    <dbReference type="NCBI Taxonomy" id="2739"/>
    <lineage>
        <taxon>Bacteria</taxon>
        <taxon>Bacillati</taxon>
        <taxon>Bacillota</taxon>
        <taxon>Bacilli</taxon>
        <taxon>Lactobacillales</taxon>
        <taxon>Enterococcaceae</taxon>
        <taxon>Vagococcus</taxon>
    </lineage>
</organism>
<feature type="domain" description="HTH rpiR-type" evidence="4">
    <location>
        <begin position="1"/>
        <end position="74"/>
    </location>
</feature>
<protein>
    <submittedName>
        <fullName evidence="6">RpiR family transcriptional regulator</fullName>
    </submittedName>
</protein>
<gene>
    <name evidence="6" type="ORF">CBF35_03540</name>
</gene>
<dbReference type="SUPFAM" id="SSF46689">
    <property type="entry name" value="Homeodomain-like"/>
    <property type="match status" value="1"/>
</dbReference>
<dbReference type="GO" id="GO:0003700">
    <property type="term" value="F:DNA-binding transcription factor activity"/>
    <property type="evidence" value="ECO:0007669"/>
    <property type="project" value="InterPro"/>
</dbReference>
<feature type="domain" description="SIS" evidence="5">
    <location>
        <begin position="113"/>
        <end position="253"/>
    </location>
</feature>
<dbReference type="InterPro" id="IPR001347">
    <property type="entry name" value="SIS_dom"/>
</dbReference>
<dbReference type="GO" id="GO:1901135">
    <property type="term" value="P:carbohydrate derivative metabolic process"/>
    <property type="evidence" value="ECO:0007669"/>
    <property type="project" value="InterPro"/>
</dbReference>
<dbReference type="Proteomes" id="UP000287239">
    <property type="component" value="Unassembled WGS sequence"/>
</dbReference>
<accession>A0A429ZTE9</accession>
<dbReference type="EMBL" id="NGJU01000004">
    <property type="protein sequence ID" value="RST97011.1"/>
    <property type="molecule type" value="Genomic_DNA"/>
</dbReference>
<dbReference type="GO" id="GO:0097367">
    <property type="term" value="F:carbohydrate derivative binding"/>
    <property type="evidence" value="ECO:0007669"/>
    <property type="project" value="InterPro"/>
</dbReference>
<evidence type="ECO:0000256" key="2">
    <source>
        <dbReference type="ARBA" id="ARBA00023125"/>
    </source>
</evidence>
<evidence type="ECO:0000256" key="3">
    <source>
        <dbReference type="ARBA" id="ARBA00023163"/>
    </source>
</evidence>
<dbReference type="Gene3D" id="3.40.50.10490">
    <property type="entry name" value="Glucose-6-phosphate isomerase like protein, domain 1"/>
    <property type="match status" value="1"/>
</dbReference>
<dbReference type="CDD" id="cd05013">
    <property type="entry name" value="SIS_RpiR"/>
    <property type="match status" value="1"/>
</dbReference>
<evidence type="ECO:0000313" key="6">
    <source>
        <dbReference type="EMBL" id="RST97011.1"/>
    </source>
</evidence>
<dbReference type="InterPro" id="IPR035472">
    <property type="entry name" value="RpiR-like_SIS"/>
</dbReference>
<dbReference type="PROSITE" id="PS51464">
    <property type="entry name" value="SIS"/>
    <property type="match status" value="1"/>
</dbReference>
<dbReference type="PANTHER" id="PTHR30514">
    <property type="entry name" value="GLUCOKINASE"/>
    <property type="match status" value="1"/>
</dbReference>
<dbReference type="PANTHER" id="PTHR30514:SF21">
    <property type="entry name" value="RPIR-FAMILY TRANSCRIPTIONAL REGULATOR"/>
    <property type="match status" value="1"/>
</dbReference>
<sequence length="253" mass="28810">MKTKLAKQKKLSHTEQFLLDYIHKNIDKIPEMSIVKLSEDSNVSTATVVRTMKKMGYDGFTAFKHHLKDQEANNPKFAIMEQVDQEIKQAILKNQQEVTRTIDMLNSATIEDAIQKIKAAQRVCIFARGFSELIAKEMMVKLQLLNKYCEMHDDPNIIRHMSQTLSKDDLIIFVSLNSETPELVEAAENCRKDDITSITITANQGGPLAQLSDLVFVGFKSPISYFPDYEVRSRLPLQVISRVLLDAYAVRNT</sequence>
<dbReference type="InterPro" id="IPR000281">
    <property type="entry name" value="HTH_RpiR"/>
</dbReference>
<dbReference type="AlphaFoldDB" id="A0A429ZTE9"/>
<proteinExistence type="predicted"/>
<evidence type="ECO:0000259" key="4">
    <source>
        <dbReference type="PROSITE" id="PS51071"/>
    </source>
</evidence>
<dbReference type="SUPFAM" id="SSF53697">
    <property type="entry name" value="SIS domain"/>
    <property type="match status" value="1"/>
</dbReference>
<name>A0A429ZTE9_9ENTE</name>
<evidence type="ECO:0000256" key="1">
    <source>
        <dbReference type="ARBA" id="ARBA00023015"/>
    </source>
</evidence>
<keyword evidence="3" id="KW-0804">Transcription</keyword>
<dbReference type="RefSeq" id="WP_126778611.1">
    <property type="nucleotide sequence ID" value="NZ_CAUQJP010000013.1"/>
</dbReference>
<keyword evidence="7" id="KW-1185">Reference proteome</keyword>
<dbReference type="Pfam" id="PF01380">
    <property type="entry name" value="SIS"/>
    <property type="match status" value="1"/>
</dbReference>
<dbReference type="OrthoDB" id="2367514at2"/>
<comment type="caution">
    <text evidence="6">The sequence shown here is derived from an EMBL/GenBank/DDBJ whole genome shotgun (WGS) entry which is preliminary data.</text>
</comment>
<dbReference type="GO" id="GO:0003677">
    <property type="term" value="F:DNA binding"/>
    <property type="evidence" value="ECO:0007669"/>
    <property type="project" value="UniProtKB-KW"/>
</dbReference>
<dbReference type="Pfam" id="PF01418">
    <property type="entry name" value="HTH_6"/>
    <property type="match status" value="1"/>
</dbReference>
<dbReference type="PROSITE" id="PS51071">
    <property type="entry name" value="HTH_RPIR"/>
    <property type="match status" value="1"/>
</dbReference>
<dbReference type="InterPro" id="IPR009057">
    <property type="entry name" value="Homeodomain-like_sf"/>
</dbReference>
<evidence type="ECO:0000259" key="5">
    <source>
        <dbReference type="PROSITE" id="PS51464"/>
    </source>
</evidence>
<evidence type="ECO:0000313" key="7">
    <source>
        <dbReference type="Proteomes" id="UP000287239"/>
    </source>
</evidence>
<dbReference type="GeneID" id="98567430"/>
<dbReference type="InterPro" id="IPR046348">
    <property type="entry name" value="SIS_dom_sf"/>
</dbReference>
<dbReference type="InterPro" id="IPR036388">
    <property type="entry name" value="WH-like_DNA-bd_sf"/>
</dbReference>
<dbReference type="InterPro" id="IPR047640">
    <property type="entry name" value="RpiR-like"/>
</dbReference>
<reference evidence="6 7" key="1">
    <citation type="submission" date="2017-05" db="EMBL/GenBank/DDBJ databases">
        <title>Vagococcus spp. assemblies.</title>
        <authorList>
            <person name="Gulvik C.A."/>
        </authorList>
    </citation>
    <scope>NUCLEOTIDE SEQUENCE [LARGE SCALE GENOMIC DNA]</scope>
    <source>
        <strain evidence="6 7">NCFB 2777</strain>
    </source>
</reference>
<keyword evidence="1" id="KW-0805">Transcription regulation</keyword>
<dbReference type="Gene3D" id="1.10.10.10">
    <property type="entry name" value="Winged helix-like DNA-binding domain superfamily/Winged helix DNA-binding domain"/>
    <property type="match status" value="1"/>
</dbReference>
<keyword evidence="2" id="KW-0238">DNA-binding</keyword>